<protein>
    <submittedName>
        <fullName evidence="2">Uncharacterized protein</fullName>
    </submittedName>
</protein>
<dbReference type="EMBL" id="CP001013">
    <property type="protein sequence ID" value="ACB34894.1"/>
    <property type="molecule type" value="Genomic_DNA"/>
</dbReference>
<accession>B1Y7D9</accession>
<dbReference type="Proteomes" id="UP000001693">
    <property type="component" value="Chromosome"/>
</dbReference>
<feature type="chain" id="PRO_5002772902" evidence="1">
    <location>
        <begin position="25"/>
        <end position="470"/>
    </location>
</feature>
<dbReference type="STRING" id="395495.Lcho_2629"/>
<dbReference type="RefSeq" id="WP_012347650.1">
    <property type="nucleotide sequence ID" value="NC_010524.1"/>
</dbReference>
<evidence type="ECO:0000313" key="3">
    <source>
        <dbReference type="Proteomes" id="UP000001693"/>
    </source>
</evidence>
<evidence type="ECO:0000313" key="2">
    <source>
        <dbReference type="EMBL" id="ACB34894.1"/>
    </source>
</evidence>
<gene>
    <name evidence="2" type="ordered locus">Lcho_2629</name>
</gene>
<evidence type="ECO:0000256" key="1">
    <source>
        <dbReference type="SAM" id="SignalP"/>
    </source>
</evidence>
<dbReference type="eggNOG" id="ENOG5032XZH">
    <property type="taxonomic scope" value="Bacteria"/>
</dbReference>
<keyword evidence="3" id="KW-1185">Reference proteome</keyword>
<organism evidence="2 3">
    <name type="scientific">Leptothrix cholodnii (strain ATCC 51168 / LMG 8142 / SP-6)</name>
    <name type="common">Leptothrix discophora (strain SP-6)</name>
    <dbReference type="NCBI Taxonomy" id="395495"/>
    <lineage>
        <taxon>Bacteria</taxon>
        <taxon>Pseudomonadati</taxon>
        <taxon>Pseudomonadota</taxon>
        <taxon>Betaproteobacteria</taxon>
        <taxon>Burkholderiales</taxon>
        <taxon>Sphaerotilaceae</taxon>
        <taxon>Leptothrix</taxon>
    </lineage>
</organism>
<feature type="signal peptide" evidence="1">
    <location>
        <begin position="1"/>
        <end position="24"/>
    </location>
</feature>
<name>B1Y7D9_LEPCP</name>
<keyword evidence="1" id="KW-0732">Signal</keyword>
<proteinExistence type="predicted"/>
<reference evidence="2 3" key="1">
    <citation type="submission" date="2008-03" db="EMBL/GenBank/DDBJ databases">
        <title>Complete sequence of Leptothrix cholodnii SP-6.</title>
        <authorList>
            <consortium name="US DOE Joint Genome Institute"/>
            <person name="Copeland A."/>
            <person name="Lucas S."/>
            <person name="Lapidus A."/>
            <person name="Glavina del Rio T."/>
            <person name="Dalin E."/>
            <person name="Tice H."/>
            <person name="Bruce D."/>
            <person name="Goodwin L."/>
            <person name="Pitluck S."/>
            <person name="Chertkov O."/>
            <person name="Brettin T."/>
            <person name="Detter J.C."/>
            <person name="Han C."/>
            <person name="Kuske C.R."/>
            <person name="Schmutz J."/>
            <person name="Larimer F."/>
            <person name="Land M."/>
            <person name="Hauser L."/>
            <person name="Kyrpides N."/>
            <person name="Lykidis A."/>
            <person name="Emerson D."/>
            <person name="Richardson P."/>
        </authorList>
    </citation>
    <scope>NUCLEOTIDE SEQUENCE [LARGE SCALE GENOMIC DNA]</scope>
    <source>
        <strain evidence="3">ATCC 51168 / LMG 8142 / SP-6</strain>
    </source>
</reference>
<dbReference type="AlphaFoldDB" id="B1Y7D9"/>
<dbReference type="OrthoDB" id="9147460at2"/>
<dbReference type="HOGENOM" id="CLU_584998_0_0_4"/>
<dbReference type="KEGG" id="lch:Lcho_2629"/>
<sequence precursor="true">MTSRKKLAAAIALMLGATANPLMAAVCQPNSATPIVGSAVDTYNPAQGLLGHGFPKTLTDSEGVALQICTDPGLCFFDPVVPGNAYSETIGFGAEGFWYLAESAFASANADVLVVMAAEAAFAAEVPNPAETFPFTRLRIRVTVPEPGLYTVIHPYGQKTYEVLSVVDDRGRPTNRQINDTADISFAGAPGGLTNTGNVVGPWLRWTRAGEAGYQVGELPAPAGYLGDGPTTPHTVIGSPCGQNFVKLIAGTRANGTPIVIDAANSDGDGNPSTLTSNLFTVQGKIAPNEALTPLVVNSAYYTRQGGKVDVHAFTTAPTTAVLSATVGAQSATLLRRDSSFYATLDSVATDGTVPAQLTLNATNIVDGVAISANRTVTVSPVPDLVTITKADATCTADTNGARTCSLVVNAESSDNGAVKPTLTVTAGGTTVNLADGIATIPGLSALPSRVTVNSSATGTASKPVTIINQ</sequence>